<proteinExistence type="predicted"/>
<protein>
    <submittedName>
        <fullName evidence="3">Uncharacterized protein</fullName>
    </submittedName>
</protein>
<accession>A0A5Q0TM47</accession>
<dbReference type="AlphaFoldDB" id="A0A5Q0TM47"/>
<evidence type="ECO:0000313" key="4">
    <source>
        <dbReference type="Proteomes" id="UP000348942"/>
    </source>
</evidence>
<evidence type="ECO:0000256" key="2">
    <source>
        <dbReference type="SAM" id="SignalP"/>
    </source>
</evidence>
<sequence length="103" mass="11133">MSRVIALLSLMLVVGGAQAAPDYSVLKAHTGGIAVNESGTTVFKLSDGTEKPAVKKEWPSAAPKVDKSVKLPPKPRWSSSGTETKTYNIRKISSHSYEVRTYK</sequence>
<feature type="region of interest" description="Disordered" evidence="1">
    <location>
        <begin position="54"/>
        <end position="85"/>
    </location>
</feature>
<organism evidence="3 4">
    <name type="scientific">Vibrio algicola</name>
    <dbReference type="NCBI Taxonomy" id="2662262"/>
    <lineage>
        <taxon>Bacteria</taxon>
        <taxon>Pseudomonadati</taxon>
        <taxon>Pseudomonadota</taxon>
        <taxon>Gammaproteobacteria</taxon>
        <taxon>Vibrionales</taxon>
        <taxon>Vibrionaceae</taxon>
        <taxon>Vibrio</taxon>
    </lineage>
</organism>
<dbReference type="RefSeq" id="WP_153448682.1">
    <property type="nucleotide sequence ID" value="NZ_CP045700.1"/>
</dbReference>
<keyword evidence="4" id="KW-1185">Reference proteome</keyword>
<dbReference type="Proteomes" id="UP000348942">
    <property type="component" value="Chromosome 2"/>
</dbReference>
<reference evidence="3 4" key="1">
    <citation type="submission" date="2019-10" db="EMBL/GenBank/DDBJ databases">
        <title>Vibrio sp. nov., isolated from Coralline algae surface.</title>
        <authorList>
            <person name="Geng Y."/>
            <person name="Zhang X."/>
        </authorList>
    </citation>
    <scope>NUCLEOTIDE SEQUENCE [LARGE SCALE GENOMIC DNA]</scope>
    <source>
        <strain evidence="3 4">SM1977</strain>
    </source>
</reference>
<name>A0A5Q0TM47_9VIBR</name>
<evidence type="ECO:0000313" key="3">
    <source>
        <dbReference type="EMBL" id="QGA66549.1"/>
    </source>
</evidence>
<keyword evidence="2" id="KW-0732">Signal</keyword>
<gene>
    <name evidence="3" type="ORF">GFB47_14100</name>
</gene>
<feature type="compositionally biased region" description="Basic and acidic residues" evidence="1">
    <location>
        <begin position="54"/>
        <end position="69"/>
    </location>
</feature>
<evidence type="ECO:0000256" key="1">
    <source>
        <dbReference type="SAM" id="MobiDB-lite"/>
    </source>
</evidence>
<feature type="chain" id="PRO_5024379970" evidence="2">
    <location>
        <begin position="20"/>
        <end position="103"/>
    </location>
</feature>
<feature type="signal peptide" evidence="2">
    <location>
        <begin position="1"/>
        <end position="19"/>
    </location>
</feature>
<dbReference type="EMBL" id="CP045700">
    <property type="protein sequence ID" value="QGA66549.1"/>
    <property type="molecule type" value="Genomic_DNA"/>
</dbReference>